<feature type="compositionally biased region" description="Basic and acidic residues" evidence="1">
    <location>
        <begin position="51"/>
        <end position="85"/>
    </location>
</feature>
<evidence type="ECO:0000313" key="2">
    <source>
        <dbReference type="EMBL" id="CAG6697076.1"/>
    </source>
</evidence>
<sequence length="197" mass="23050">MSMVEPPSRDERRKHSDYRRRSPSPIKERRVIISKQPPEPNRKQQTMEMEEDRKYRKMEKEKHYRRDGTKRKSNEREENEPERKIPKVSSKQSSEKKKLTLDEENFEPDYDLESETEESGKKIEEIVKKPSKSSSDSEASSSSESSSSDSSMERKKKKRKTNIKYITALAAILSGIAHQEYKLIPQGTIVVLCLFLI</sequence>
<feature type="compositionally biased region" description="Acidic residues" evidence="1">
    <location>
        <begin position="102"/>
        <end position="117"/>
    </location>
</feature>
<accession>A0A8D8U4I1</accession>
<dbReference type="AlphaFoldDB" id="A0A8D8U4I1"/>
<reference evidence="2" key="1">
    <citation type="submission" date="2021-05" db="EMBL/GenBank/DDBJ databases">
        <authorList>
            <person name="Alioto T."/>
            <person name="Alioto T."/>
            <person name="Gomez Garrido J."/>
        </authorList>
    </citation>
    <scope>NUCLEOTIDE SEQUENCE</scope>
</reference>
<proteinExistence type="predicted"/>
<evidence type="ECO:0000256" key="1">
    <source>
        <dbReference type="SAM" id="MobiDB-lite"/>
    </source>
</evidence>
<name>A0A8D8U4I1_9HEMI</name>
<feature type="compositionally biased region" description="Basic and acidic residues" evidence="1">
    <location>
        <begin position="118"/>
        <end position="128"/>
    </location>
</feature>
<organism evidence="2">
    <name type="scientific">Cacopsylla melanoneura</name>
    <dbReference type="NCBI Taxonomy" id="428564"/>
    <lineage>
        <taxon>Eukaryota</taxon>
        <taxon>Metazoa</taxon>
        <taxon>Ecdysozoa</taxon>
        <taxon>Arthropoda</taxon>
        <taxon>Hexapoda</taxon>
        <taxon>Insecta</taxon>
        <taxon>Pterygota</taxon>
        <taxon>Neoptera</taxon>
        <taxon>Paraneoptera</taxon>
        <taxon>Hemiptera</taxon>
        <taxon>Sternorrhyncha</taxon>
        <taxon>Psylloidea</taxon>
        <taxon>Psyllidae</taxon>
        <taxon>Psyllinae</taxon>
        <taxon>Cacopsylla</taxon>
    </lineage>
</organism>
<protein>
    <submittedName>
        <fullName evidence="2">Uncharacterized protein</fullName>
    </submittedName>
</protein>
<feature type="compositionally biased region" description="Low complexity" evidence="1">
    <location>
        <begin position="132"/>
        <end position="150"/>
    </location>
</feature>
<feature type="region of interest" description="Disordered" evidence="1">
    <location>
        <begin position="1"/>
        <end position="159"/>
    </location>
</feature>
<dbReference type="EMBL" id="HBUF01331646">
    <property type="protein sequence ID" value="CAG6697076.1"/>
    <property type="molecule type" value="Transcribed_RNA"/>
</dbReference>